<evidence type="ECO:0000313" key="1">
    <source>
        <dbReference type="EMBL" id="GGB40945.1"/>
    </source>
</evidence>
<keyword evidence="2" id="KW-1185">Reference proteome</keyword>
<dbReference type="AlphaFoldDB" id="A0A9W5TXA2"/>
<proteinExistence type="predicted"/>
<organism evidence="1 2">
    <name type="scientific">Lentibacillus populi</name>
    <dbReference type="NCBI Taxonomy" id="1827502"/>
    <lineage>
        <taxon>Bacteria</taxon>
        <taxon>Bacillati</taxon>
        <taxon>Bacillota</taxon>
        <taxon>Bacilli</taxon>
        <taxon>Bacillales</taxon>
        <taxon>Bacillaceae</taxon>
        <taxon>Lentibacillus</taxon>
    </lineage>
</organism>
<reference evidence="1" key="1">
    <citation type="journal article" date="2014" name="Int. J. Syst. Evol. Microbiol.">
        <title>Complete genome sequence of Corynebacterium casei LMG S-19264T (=DSM 44701T), isolated from a smear-ripened cheese.</title>
        <authorList>
            <consortium name="US DOE Joint Genome Institute (JGI-PGF)"/>
            <person name="Walter F."/>
            <person name="Albersmeier A."/>
            <person name="Kalinowski J."/>
            <person name="Ruckert C."/>
        </authorList>
    </citation>
    <scope>NUCLEOTIDE SEQUENCE</scope>
    <source>
        <strain evidence="1">CGMCC 1.15454</strain>
    </source>
</reference>
<accession>A0A9W5TXA2</accession>
<dbReference type="EMBL" id="BMJD01000011">
    <property type="protein sequence ID" value="GGB40945.1"/>
    <property type="molecule type" value="Genomic_DNA"/>
</dbReference>
<dbReference type="Proteomes" id="UP000621492">
    <property type="component" value="Unassembled WGS sequence"/>
</dbReference>
<sequence length="73" mass="8432">MNFVEVYDPEKETGLIMHAELKENTYSDAQFGEDFVKNHSLANEIDILAVDGAYYRQETVKQAEEKDLEINFS</sequence>
<reference evidence="1" key="2">
    <citation type="submission" date="2020-09" db="EMBL/GenBank/DDBJ databases">
        <authorList>
            <person name="Sun Q."/>
            <person name="Zhou Y."/>
        </authorList>
    </citation>
    <scope>NUCLEOTIDE SEQUENCE</scope>
    <source>
        <strain evidence="1">CGMCC 1.15454</strain>
    </source>
</reference>
<name>A0A9W5TXA2_9BACI</name>
<gene>
    <name evidence="1" type="ORF">GCM10011409_18070</name>
</gene>
<evidence type="ECO:0000313" key="2">
    <source>
        <dbReference type="Proteomes" id="UP000621492"/>
    </source>
</evidence>
<protein>
    <submittedName>
        <fullName evidence="1">Uncharacterized protein</fullName>
    </submittedName>
</protein>
<comment type="caution">
    <text evidence="1">The sequence shown here is derived from an EMBL/GenBank/DDBJ whole genome shotgun (WGS) entry which is preliminary data.</text>
</comment>
<dbReference type="RefSeq" id="WP_102415702.1">
    <property type="nucleotide sequence ID" value="NZ_BMJD01000011.1"/>
</dbReference>